<dbReference type="SUPFAM" id="SSF56954">
    <property type="entry name" value="Outer membrane efflux proteins (OEP)"/>
    <property type="match status" value="1"/>
</dbReference>
<name>A0A0A7EHM0_9GAMM</name>
<dbReference type="PANTHER" id="PTHR30203">
    <property type="entry name" value="OUTER MEMBRANE CATION EFFLUX PROTEIN"/>
    <property type="match status" value="1"/>
</dbReference>
<proteinExistence type="predicted"/>
<dbReference type="STRING" id="1348114.OM33_14300"/>
<dbReference type="PANTHER" id="PTHR30203:SF24">
    <property type="entry name" value="BLR4935 PROTEIN"/>
    <property type="match status" value="1"/>
</dbReference>
<keyword evidence="3" id="KW-0732">Signal</keyword>
<dbReference type="KEGG" id="pseo:OM33_14300"/>
<dbReference type="OrthoDB" id="5607838at2"/>
<dbReference type="AlphaFoldDB" id="A0A0A7EHM0"/>
<dbReference type="Proteomes" id="UP000030341">
    <property type="component" value="Chromosome 1"/>
</dbReference>
<evidence type="ECO:0000256" key="2">
    <source>
        <dbReference type="SAM" id="MobiDB-lite"/>
    </source>
</evidence>
<evidence type="ECO:0000313" key="4">
    <source>
        <dbReference type="EMBL" id="AIY66150.1"/>
    </source>
</evidence>
<feature type="coiled-coil region" evidence="1">
    <location>
        <begin position="355"/>
        <end position="385"/>
    </location>
</feature>
<reference evidence="4 5" key="1">
    <citation type="submission" date="2014-11" db="EMBL/GenBank/DDBJ databases">
        <title>Complete Genome Sequence of Pseudoalteromonas sp. Strain OCN003 Isolated from Kaneohe Bay, Oahu, Hawaii.</title>
        <authorList>
            <person name="Beurmann S."/>
            <person name="Videau P."/>
            <person name="Ushijima B."/>
            <person name="Smith A.M."/>
            <person name="Aeby G.S."/>
            <person name="Callahan S.M."/>
            <person name="Belcaid M."/>
        </authorList>
    </citation>
    <scope>NUCLEOTIDE SEQUENCE [LARGE SCALE GENOMIC DNA]</scope>
    <source>
        <strain evidence="4 5">OCN003</strain>
    </source>
</reference>
<sequence>MKLNASNLTSLSTALILGLSVFSAQAEKVVSLEQAITLAQENDPWLHGSRLKQSAVENRSIASGTLPDPKVSLGIMNLPTDTWDLDQEGMTQLKVGVSQMFPRGDSLEIKQDQLKIESTKFPLLRENRKAKLKSQVSQLWLDAYLAQQTIKLIESDWALFEQMAEVAKASYSNVVGKTRQQDVIRAQLEIVQLDDRLTSQKQKLETTIARLNEWLHIYDSARLNESFNFDAQPLEFSVSKELPSIRLKNPTVLKASNYSRNRLAQELANHPAILAIDVKRKASEKGVELAKQQYEPQWGVNASYAYRDNMPSGDNRADLFSVGVTFDLPLFTENRQDKQVAASIAESEAVKTEKLLLTKQMISALEKELRQLKRLSDRQSIYQDQLLKQTHDQAEASLTAYTNDDGDFAEVVRARIAELNARISALRIDVDALKTVARINYFFAHSQSKSNAEHKPMHTSHKTNQHLSNQQFGEK</sequence>
<dbReference type="Gene3D" id="1.20.1600.10">
    <property type="entry name" value="Outer membrane efflux proteins (OEP)"/>
    <property type="match status" value="1"/>
</dbReference>
<keyword evidence="5" id="KW-1185">Reference proteome</keyword>
<dbReference type="GO" id="GO:0015562">
    <property type="term" value="F:efflux transmembrane transporter activity"/>
    <property type="evidence" value="ECO:0007669"/>
    <property type="project" value="InterPro"/>
</dbReference>
<dbReference type="eggNOG" id="COG1538">
    <property type="taxonomic scope" value="Bacteria"/>
</dbReference>
<feature type="coiled-coil region" evidence="1">
    <location>
        <begin position="409"/>
        <end position="436"/>
    </location>
</feature>
<gene>
    <name evidence="4" type="ORF">OM33_14300</name>
</gene>
<feature type="signal peptide" evidence="3">
    <location>
        <begin position="1"/>
        <end position="26"/>
    </location>
</feature>
<dbReference type="EMBL" id="CP009888">
    <property type="protein sequence ID" value="AIY66150.1"/>
    <property type="molecule type" value="Genomic_DNA"/>
</dbReference>
<keyword evidence="1" id="KW-0175">Coiled coil</keyword>
<evidence type="ECO:0000256" key="1">
    <source>
        <dbReference type="SAM" id="Coils"/>
    </source>
</evidence>
<protein>
    <submittedName>
        <fullName evidence="4">Transporter</fullName>
    </submittedName>
</protein>
<feature type="compositionally biased region" description="Polar residues" evidence="2">
    <location>
        <begin position="465"/>
        <end position="475"/>
    </location>
</feature>
<feature type="region of interest" description="Disordered" evidence="2">
    <location>
        <begin position="448"/>
        <end position="475"/>
    </location>
</feature>
<evidence type="ECO:0000256" key="3">
    <source>
        <dbReference type="SAM" id="SignalP"/>
    </source>
</evidence>
<organism evidence="4 5">
    <name type="scientific">Pseudoalteromonas piratica</name>
    <dbReference type="NCBI Taxonomy" id="1348114"/>
    <lineage>
        <taxon>Bacteria</taxon>
        <taxon>Pseudomonadati</taxon>
        <taxon>Pseudomonadota</taxon>
        <taxon>Gammaproteobacteria</taxon>
        <taxon>Alteromonadales</taxon>
        <taxon>Pseudoalteromonadaceae</taxon>
        <taxon>Pseudoalteromonas</taxon>
    </lineage>
</organism>
<accession>A0A0A7EHM0</accession>
<feature type="chain" id="PRO_5002039131" evidence="3">
    <location>
        <begin position="27"/>
        <end position="475"/>
    </location>
</feature>
<dbReference type="InterPro" id="IPR010131">
    <property type="entry name" value="MdtP/NodT-like"/>
</dbReference>
<dbReference type="RefSeq" id="WP_038642695.1">
    <property type="nucleotide sequence ID" value="NZ_CP009888.1"/>
</dbReference>
<evidence type="ECO:0000313" key="5">
    <source>
        <dbReference type="Proteomes" id="UP000030341"/>
    </source>
</evidence>
<dbReference type="HOGENOM" id="CLU_012817_15_1_6"/>